<evidence type="ECO:0000256" key="1">
    <source>
        <dbReference type="SAM" id="Phobius"/>
    </source>
</evidence>
<accession>A0A6C0F7S8</accession>
<dbReference type="EMBL" id="MN738786">
    <property type="protein sequence ID" value="QHT36911.1"/>
    <property type="molecule type" value="Genomic_DNA"/>
</dbReference>
<keyword evidence="1" id="KW-0812">Transmembrane</keyword>
<dbReference type="AlphaFoldDB" id="A0A6C0F7S8"/>
<evidence type="ECO:0000313" key="2">
    <source>
        <dbReference type="EMBL" id="QHT36911.1"/>
    </source>
</evidence>
<protein>
    <submittedName>
        <fullName evidence="2">Uncharacterized protein</fullName>
    </submittedName>
</protein>
<keyword evidence="1" id="KW-1133">Transmembrane helix</keyword>
<sequence length="193" mass="21534">MYYYLNPRRQIFILQVIVFTALTVIIAMIYSQYSQGEKISESVGDIKNTKCPDVEVVNQVHSASPGPSCPNVTCPTCPSCPSVKDIVGGIFPGRNTGVTSGGRYFDVKMNEDFDLMPDYSFYNAKDAFPDDMKFDIDKPIRSANAYVPQNDINNSIDNEHVDTNSSASVHRMAMGSNMKEKQTHPKMRQSVTK</sequence>
<proteinExistence type="predicted"/>
<keyword evidence="1" id="KW-0472">Membrane</keyword>
<feature type="transmembrane region" description="Helical" evidence="1">
    <location>
        <begin position="12"/>
        <end position="33"/>
    </location>
</feature>
<organism evidence="2">
    <name type="scientific">viral metagenome</name>
    <dbReference type="NCBI Taxonomy" id="1070528"/>
    <lineage>
        <taxon>unclassified sequences</taxon>
        <taxon>metagenomes</taxon>
        <taxon>organismal metagenomes</taxon>
    </lineage>
</organism>
<reference evidence="2" key="1">
    <citation type="journal article" date="2020" name="Nature">
        <title>Giant virus diversity and host interactions through global metagenomics.</title>
        <authorList>
            <person name="Schulz F."/>
            <person name="Roux S."/>
            <person name="Paez-Espino D."/>
            <person name="Jungbluth S."/>
            <person name="Walsh D.A."/>
            <person name="Denef V.J."/>
            <person name="McMahon K.D."/>
            <person name="Konstantinidis K.T."/>
            <person name="Eloe-Fadrosh E.A."/>
            <person name="Kyrpides N.C."/>
            <person name="Woyke T."/>
        </authorList>
    </citation>
    <scope>NUCLEOTIDE SEQUENCE</scope>
    <source>
        <strain evidence="2">GVMAG-S-ERX555967-130</strain>
    </source>
</reference>
<name>A0A6C0F7S8_9ZZZZ</name>